<dbReference type="OrthoDB" id="6238714at2"/>
<sequence>MAKTASEKHSYFLAIVFTLLGILGIVDYVYMDSFHTDDLLKGIGFLLMVPLAYFYPSAYSFKKASTSTRAALWSEYLSYVGITLVIAGFILRWL</sequence>
<dbReference type="Proteomes" id="UP000288058">
    <property type="component" value="Unassembled WGS sequence"/>
</dbReference>
<feature type="transmembrane region" description="Helical" evidence="1">
    <location>
        <begin position="12"/>
        <end position="31"/>
    </location>
</feature>
<name>A0A432YYI3_9GAMM</name>
<reference evidence="3" key="1">
    <citation type="journal article" date="2018" name="Front. Microbiol.">
        <title>Genome-Based Analysis Reveals the Taxonomy and Diversity of the Family Idiomarinaceae.</title>
        <authorList>
            <person name="Liu Y."/>
            <person name="Lai Q."/>
            <person name="Shao Z."/>
        </authorList>
    </citation>
    <scope>NUCLEOTIDE SEQUENCE [LARGE SCALE GENOMIC DNA]</scope>
    <source>
        <strain evidence="3">R22</strain>
    </source>
</reference>
<evidence type="ECO:0000313" key="2">
    <source>
        <dbReference type="EMBL" id="RUO68438.1"/>
    </source>
</evidence>
<feature type="transmembrane region" description="Helical" evidence="1">
    <location>
        <begin position="73"/>
        <end position="93"/>
    </location>
</feature>
<keyword evidence="1" id="KW-1133">Transmembrane helix</keyword>
<proteinExistence type="predicted"/>
<gene>
    <name evidence="2" type="ORF">CWI78_09485</name>
</gene>
<evidence type="ECO:0000256" key="1">
    <source>
        <dbReference type="SAM" id="Phobius"/>
    </source>
</evidence>
<feature type="transmembrane region" description="Helical" evidence="1">
    <location>
        <begin position="43"/>
        <end position="61"/>
    </location>
</feature>
<evidence type="ECO:0000313" key="3">
    <source>
        <dbReference type="Proteomes" id="UP000288058"/>
    </source>
</evidence>
<organism evidence="2 3">
    <name type="scientific">Idiomarina ramblicola</name>
    <dbReference type="NCBI Taxonomy" id="263724"/>
    <lineage>
        <taxon>Bacteria</taxon>
        <taxon>Pseudomonadati</taxon>
        <taxon>Pseudomonadota</taxon>
        <taxon>Gammaproteobacteria</taxon>
        <taxon>Alteromonadales</taxon>
        <taxon>Idiomarinaceae</taxon>
        <taxon>Idiomarina</taxon>
    </lineage>
</organism>
<keyword evidence="1" id="KW-0812">Transmembrane</keyword>
<dbReference type="RefSeq" id="WP_126782530.1">
    <property type="nucleotide sequence ID" value="NZ_PIQC01000006.1"/>
</dbReference>
<dbReference type="AlphaFoldDB" id="A0A432YYI3"/>
<protein>
    <submittedName>
        <fullName evidence="2">Uncharacterized protein</fullName>
    </submittedName>
</protein>
<dbReference type="EMBL" id="PIQC01000006">
    <property type="protein sequence ID" value="RUO68438.1"/>
    <property type="molecule type" value="Genomic_DNA"/>
</dbReference>
<keyword evidence="3" id="KW-1185">Reference proteome</keyword>
<keyword evidence="1" id="KW-0472">Membrane</keyword>
<comment type="caution">
    <text evidence="2">The sequence shown here is derived from an EMBL/GenBank/DDBJ whole genome shotgun (WGS) entry which is preliminary data.</text>
</comment>
<accession>A0A432YYI3</accession>